<evidence type="ECO:0000313" key="2">
    <source>
        <dbReference type="EMBL" id="MBC5723601.1"/>
    </source>
</evidence>
<organism evidence="2 3">
    <name type="scientific">Flintibacter hominis</name>
    <dbReference type="NCBI Taxonomy" id="2763048"/>
    <lineage>
        <taxon>Bacteria</taxon>
        <taxon>Bacillati</taxon>
        <taxon>Bacillota</taxon>
        <taxon>Clostridia</taxon>
        <taxon>Eubacteriales</taxon>
        <taxon>Flintibacter</taxon>
    </lineage>
</organism>
<dbReference type="EMBL" id="JACOPO010000010">
    <property type="protein sequence ID" value="MBC5723601.1"/>
    <property type="molecule type" value="Genomic_DNA"/>
</dbReference>
<reference evidence="2" key="1">
    <citation type="submission" date="2020-08" db="EMBL/GenBank/DDBJ databases">
        <title>Genome public.</title>
        <authorList>
            <person name="Liu C."/>
            <person name="Sun Q."/>
        </authorList>
    </citation>
    <scope>NUCLEOTIDE SEQUENCE</scope>
    <source>
        <strain evidence="2">NSJ-23</strain>
    </source>
</reference>
<accession>A0A8J6J187</accession>
<dbReference type="SMART" id="SM01252">
    <property type="entry name" value="KilA-N"/>
    <property type="match status" value="1"/>
</dbReference>
<sequence>MSAKKVESVIHADGVDISVVTTVGGEDDYISLTDIAKHRNPEFPADVVKNWMRLRSTLEFLGLWEELNNPNFNMVDFDQFKNDAGSNAFVMSPQKWIKSTNAIGLISKSGRYGGGTFAHKDIAFEFASWLSPEFKLYIIKDYQRLKEDEGHRLALDWNVKRILVSANYKIHTDAIKENLIPPELSKQQQGYVYADEADLLNVVLFGKTAKQWRIENPGIKGNIRDYATIEQLLVLTNLENLNAYLVNQGVPQPERMKKLRATVVYQLKTLSEGKGARELNYMHNQLKLPVDE</sequence>
<gene>
    <name evidence="2" type="ORF">H8S11_12360</name>
</gene>
<dbReference type="Pfam" id="PF04383">
    <property type="entry name" value="KilA-N"/>
    <property type="match status" value="1"/>
</dbReference>
<dbReference type="Proteomes" id="UP000628736">
    <property type="component" value="Unassembled WGS sequence"/>
</dbReference>
<keyword evidence="3" id="KW-1185">Reference proteome</keyword>
<dbReference type="PROSITE" id="PS51301">
    <property type="entry name" value="KILA_N"/>
    <property type="match status" value="1"/>
</dbReference>
<evidence type="ECO:0000259" key="1">
    <source>
        <dbReference type="PROSITE" id="PS51301"/>
    </source>
</evidence>
<dbReference type="InterPro" id="IPR018004">
    <property type="entry name" value="KilA/APSES_HTH"/>
</dbReference>
<evidence type="ECO:0000313" key="3">
    <source>
        <dbReference type="Proteomes" id="UP000628736"/>
    </source>
</evidence>
<dbReference type="InterPro" id="IPR017880">
    <property type="entry name" value="KilA_N"/>
</dbReference>
<comment type="caution">
    <text evidence="2">The sequence shown here is derived from an EMBL/GenBank/DDBJ whole genome shotgun (WGS) entry which is preliminary data.</text>
</comment>
<protein>
    <submittedName>
        <fullName evidence="2">KilA-N domain-containing protein</fullName>
    </submittedName>
</protein>
<feature type="domain" description="KilA-N" evidence="1">
    <location>
        <begin position="6"/>
        <end position="145"/>
    </location>
</feature>
<name>A0A8J6J187_9FIRM</name>
<dbReference type="AlphaFoldDB" id="A0A8J6J187"/>
<proteinExistence type="predicted"/>